<feature type="region of interest" description="Disordered" evidence="1">
    <location>
        <begin position="357"/>
        <end position="376"/>
    </location>
</feature>
<evidence type="ECO:0000313" key="2">
    <source>
        <dbReference type="EMBL" id="GAA1100058.1"/>
    </source>
</evidence>
<protein>
    <recommendedName>
        <fullName evidence="4">DUF4034 domain-containing protein</fullName>
    </recommendedName>
</protein>
<evidence type="ECO:0000256" key="1">
    <source>
        <dbReference type="SAM" id="MobiDB-lite"/>
    </source>
</evidence>
<dbReference type="Proteomes" id="UP001499987">
    <property type="component" value="Unassembled WGS sequence"/>
</dbReference>
<keyword evidence="3" id="KW-1185">Reference proteome</keyword>
<proteinExistence type="predicted"/>
<name>A0ABP4ECB7_9ACTN</name>
<feature type="compositionally biased region" description="Basic and acidic residues" evidence="1">
    <location>
        <begin position="365"/>
        <end position="376"/>
    </location>
</feature>
<evidence type="ECO:0008006" key="4">
    <source>
        <dbReference type="Google" id="ProtNLM"/>
    </source>
</evidence>
<accession>A0ABP4ECB7</accession>
<sequence length="376" mass="41155">MSLLLLVIAGTYFVIWLRGPHRTSRAATWAATVFDPAAYGLVPHAVLDPRRPGPPAPPDRSAAVRSICEAAWTGDWQPAAAYVEAAGEDWDERWSRLELLADIAEQDDAWLTAWRAADPTGCAAATLEARRMVDRAWAIRGSGYAHQVPADRMAQFRELLPAAIEAAQRAALLAPEDPGPWVVMVLAARGAQYTPDRFGPLWDGLVARAPHHYEGHWQAMQYWCAKWYGSNRRMMAFARRAMDKAPAGSPLPGIYVHALSELETRSGLRALPRTGAARRRLKAVAQALSTVPADDPRLPALRHLLADHLAKASLHAAALEQFRLVGRWCGAAPWADRADPVAAFDLARGVAVRLSGTKPLPPEARNLKDTVLHHHG</sequence>
<evidence type="ECO:0000313" key="3">
    <source>
        <dbReference type="Proteomes" id="UP001499987"/>
    </source>
</evidence>
<reference evidence="3" key="1">
    <citation type="journal article" date="2019" name="Int. J. Syst. Evol. Microbiol.">
        <title>The Global Catalogue of Microorganisms (GCM) 10K type strain sequencing project: providing services to taxonomists for standard genome sequencing and annotation.</title>
        <authorList>
            <consortium name="The Broad Institute Genomics Platform"/>
            <consortium name="The Broad Institute Genome Sequencing Center for Infectious Disease"/>
            <person name="Wu L."/>
            <person name="Ma J."/>
        </authorList>
    </citation>
    <scope>NUCLEOTIDE SEQUENCE [LARGE SCALE GENOMIC DNA]</scope>
    <source>
        <strain evidence="3">JCM 13002</strain>
    </source>
</reference>
<gene>
    <name evidence="2" type="ORF">GCM10009663_48430</name>
</gene>
<organism evidence="2 3">
    <name type="scientific">Kitasatospora arboriphila</name>
    <dbReference type="NCBI Taxonomy" id="258052"/>
    <lineage>
        <taxon>Bacteria</taxon>
        <taxon>Bacillati</taxon>
        <taxon>Actinomycetota</taxon>
        <taxon>Actinomycetes</taxon>
        <taxon>Kitasatosporales</taxon>
        <taxon>Streptomycetaceae</taxon>
        <taxon>Kitasatospora</taxon>
    </lineage>
</organism>
<comment type="caution">
    <text evidence="2">The sequence shown here is derived from an EMBL/GenBank/DDBJ whole genome shotgun (WGS) entry which is preliminary data.</text>
</comment>
<dbReference type="RefSeq" id="WP_344625767.1">
    <property type="nucleotide sequence ID" value="NZ_BAAALD010000051.1"/>
</dbReference>
<dbReference type="EMBL" id="BAAALD010000051">
    <property type="protein sequence ID" value="GAA1100058.1"/>
    <property type="molecule type" value="Genomic_DNA"/>
</dbReference>